<dbReference type="Gene3D" id="3.20.20.70">
    <property type="entry name" value="Aldolase class I"/>
    <property type="match status" value="1"/>
</dbReference>
<gene>
    <name evidence="1" type="ORF">MMIC_P0509</name>
</gene>
<evidence type="ECO:0000313" key="2">
    <source>
        <dbReference type="Proteomes" id="UP000231632"/>
    </source>
</evidence>
<proteinExistence type="predicted"/>
<dbReference type="InterPro" id="IPR058240">
    <property type="entry name" value="rSAM_sf"/>
</dbReference>
<dbReference type="OrthoDB" id="9800840at2"/>
<organism evidence="1 2">
    <name type="scientific">Mariprofundus micogutta</name>
    <dbReference type="NCBI Taxonomy" id="1921010"/>
    <lineage>
        <taxon>Bacteria</taxon>
        <taxon>Pseudomonadati</taxon>
        <taxon>Pseudomonadota</taxon>
        <taxon>Candidatius Mariprofundia</taxon>
        <taxon>Mariprofundales</taxon>
        <taxon>Mariprofundaceae</taxon>
        <taxon>Mariprofundus</taxon>
    </lineage>
</organism>
<dbReference type="EMBL" id="BDFD01000003">
    <property type="protein sequence ID" value="GAV19562.1"/>
    <property type="molecule type" value="Genomic_DNA"/>
</dbReference>
<sequence>MNNNLSTVNHDRDVTGMTYVYPVISRRAGGVSVGINLNPNNACNWHCAYCQVPGLVRGVAPDIDLHQLHSELSTMLEDLIRGTFMQERVPEGSRALCDVAISGNGEPTSCAAFDDVIAVIVQVMRQFDLCVPLRLISNGSYVHKPHVQKGLALMAQHHGEVWVKVDSVTDDGISRMNGVKMHAANLSQQVCSVAVVCPTWIQTCFVAWDGQPPSELEMTSYIEFLNALKEAEAPIRGVLLYGLARPSLQKESKHLKALDKGWMEHAAARIGQTGLDVKLSL</sequence>
<dbReference type="RefSeq" id="WP_072658765.1">
    <property type="nucleotide sequence ID" value="NZ_BDFD01000003.1"/>
</dbReference>
<protein>
    <recommendedName>
        <fullName evidence="3">Radical SAM superfamily protein</fullName>
    </recommendedName>
</protein>
<dbReference type="AlphaFoldDB" id="A0A1L8CKY6"/>
<accession>A0A1L8CKY6</accession>
<evidence type="ECO:0008006" key="3">
    <source>
        <dbReference type="Google" id="ProtNLM"/>
    </source>
</evidence>
<evidence type="ECO:0000313" key="1">
    <source>
        <dbReference type="EMBL" id="GAV19562.1"/>
    </source>
</evidence>
<dbReference type="CDD" id="cd01335">
    <property type="entry name" value="Radical_SAM"/>
    <property type="match status" value="1"/>
</dbReference>
<dbReference type="Proteomes" id="UP000231632">
    <property type="component" value="Unassembled WGS sequence"/>
</dbReference>
<dbReference type="SUPFAM" id="SSF102114">
    <property type="entry name" value="Radical SAM enzymes"/>
    <property type="match status" value="1"/>
</dbReference>
<dbReference type="InterPro" id="IPR013785">
    <property type="entry name" value="Aldolase_TIM"/>
</dbReference>
<dbReference type="STRING" id="1921010.MMIC_P0509"/>
<reference evidence="1 2" key="1">
    <citation type="journal article" date="2017" name="Arch. Microbiol.">
        <title>Mariprofundus micogutta sp. nov., a novel iron-oxidizing zetaproteobacterium isolated from a deep-sea hydrothermal field at the Bayonnaise knoll of the Izu-Ogasawara arc, and a description of Mariprofundales ord. nov. and Zetaproteobacteria classis nov.</title>
        <authorList>
            <person name="Makita H."/>
            <person name="Tanaka E."/>
            <person name="Mitsunobu S."/>
            <person name="Miyazaki M."/>
            <person name="Nunoura T."/>
            <person name="Uematsu K."/>
            <person name="Takaki Y."/>
            <person name="Nishi S."/>
            <person name="Shimamura S."/>
            <person name="Takai K."/>
        </authorList>
    </citation>
    <scope>NUCLEOTIDE SEQUENCE [LARGE SCALE GENOMIC DNA]</scope>
    <source>
        <strain evidence="1 2">ET2</strain>
    </source>
</reference>
<name>A0A1L8CKY6_9PROT</name>
<comment type="caution">
    <text evidence="1">The sequence shown here is derived from an EMBL/GenBank/DDBJ whole genome shotgun (WGS) entry which is preliminary data.</text>
</comment>
<keyword evidence="2" id="KW-1185">Reference proteome</keyword>